<sequence length="179" mass="20700">MNALKWLERHFEELICCTCLVVIAVAVFAQVVARYVFEVALHWTEESAAIAMVWAVYTGASLCVRERFHIRIMVAVQALPVRFGRYVIVFADILWALFCVFMLRVSWDYLYIFWRFPETSPSLGINQFYPQTILIIGYGLMLLRLIQTYVHWFRDGAEGLPGMLDENGDEGVPEDEAHI</sequence>
<evidence type="ECO:0000256" key="8">
    <source>
        <dbReference type="ARBA" id="ARBA00038436"/>
    </source>
</evidence>
<evidence type="ECO:0000256" key="7">
    <source>
        <dbReference type="ARBA" id="ARBA00023136"/>
    </source>
</evidence>
<evidence type="ECO:0000256" key="2">
    <source>
        <dbReference type="ARBA" id="ARBA00022448"/>
    </source>
</evidence>
<comment type="similarity">
    <text evidence="8 9">Belongs to the TRAP transporter small permease family.</text>
</comment>
<feature type="transmembrane region" description="Helical" evidence="9">
    <location>
        <begin position="48"/>
        <end position="65"/>
    </location>
</feature>
<name>A0A6P0CH47_9RHOB</name>
<dbReference type="GO" id="GO:0015740">
    <property type="term" value="P:C4-dicarboxylate transport"/>
    <property type="evidence" value="ECO:0007669"/>
    <property type="project" value="TreeGrafter"/>
</dbReference>
<evidence type="ECO:0000256" key="5">
    <source>
        <dbReference type="ARBA" id="ARBA00022692"/>
    </source>
</evidence>
<keyword evidence="2 9" id="KW-0813">Transport</keyword>
<accession>A0A6P0CH47</accession>
<keyword evidence="3" id="KW-1003">Cell membrane</keyword>
<feature type="transmembrane region" description="Helical" evidence="9">
    <location>
        <begin position="127"/>
        <end position="146"/>
    </location>
</feature>
<evidence type="ECO:0000256" key="4">
    <source>
        <dbReference type="ARBA" id="ARBA00022519"/>
    </source>
</evidence>
<comment type="subcellular location">
    <subcellularLocation>
        <location evidence="1 9">Cell inner membrane</location>
        <topology evidence="1 9">Multi-pass membrane protein</topology>
    </subcellularLocation>
</comment>
<feature type="transmembrane region" description="Helical" evidence="9">
    <location>
        <begin position="86"/>
        <end position="107"/>
    </location>
</feature>
<dbReference type="InterPro" id="IPR007387">
    <property type="entry name" value="TRAP_DctQ"/>
</dbReference>
<dbReference type="Proteomes" id="UP000468591">
    <property type="component" value="Unassembled WGS sequence"/>
</dbReference>
<protein>
    <recommendedName>
        <fullName evidence="9">TRAP transporter small permease protein</fullName>
    </recommendedName>
</protein>
<keyword evidence="5 9" id="KW-0812">Transmembrane</keyword>
<reference evidence="11 12" key="1">
    <citation type="submission" date="2020-01" db="EMBL/GenBank/DDBJ databases">
        <title>Sulfitobacter sediminilitoris sp. nov., isolated from a tidal flat.</title>
        <authorList>
            <person name="Park S."/>
            <person name="Yoon J.-H."/>
        </authorList>
    </citation>
    <scope>NUCLEOTIDE SEQUENCE [LARGE SCALE GENOMIC DNA]</scope>
    <source>
        <strain evidence="11 12">JBTF-M27</strain>
    </source>
</reference>
<proteinExistence type="inferred from homology"/>
<evidence type="ECO:0000313" key="12">
    <source>
        <dbReference type="Proteomes" id="UP000468591"/>
    </source>
</evidence>
<dbReference type="PANTHER" id="PTHR35011:SF2">
    <property type="entry name" value="2,3-DIKETO-L-GULONATE TRAP TRANSPORTER SMALL PERMEASE PROTEIN YIAM"/>
    <property type="match status" value="1"/>
</dbReference>
<dbReference type="GO" id="GO:0022857">
    <property type="term" value="F:transmembrane transporter activity"/>
    <property type="evidence" value="ECO:0007669"/>
    <property type="project" value="UniProtKB-UniRule"/>
</dbReference>
<keyword evidence="4 9" id="KW-0997">Cell inner membrane</keyword>
<dbReference type="InterPro" id="IPR055348">
    <property type="entry name" value="DctQ"/>
</dbReference>
<comment type="caution">
    <text evidence="11">The sequence shown here is derived from an EMBL/GenBank/DDBJ whole genome shotgun (WGS) entry which is preliminary data.</text>
</comment>
<organism evidence="11 12">
    <name type="scientific">Sulfitobacter sediminilitoris</name>
    <dbReference type="NCBI Taxonomy" id="2698830"/>
    <lineage>
        <taxon>Bacteria</taxon>
        <taxon>Pseudomonadati</taxon>
        <taxon>Pseudomonadota</taxon>
        <taxon>Alphaproteobacteria</taxon>
        <taxon>Rhodobacterales</taxon>
        <taxon>Roseobacteraceae</taxon>
        <taxon>Sulfitobacter</taxon>
    </lineage>
</organism>
<dbReference type="Pfam" id="PF04290">
    <property type="entry name" value="DctQ"/>
    <property type="match status" value="1"/>
</dbReference>
<comment type="function">
    <text evidence="9">Part of the tripartite ATP-independent periplasmic (TRAP) transport system.</text>
</comment>
<feature type="domain" description="Tripartite ATP-independent periplasmic transporters DctQ component" evidence="10">
    <location>
        <begin position="23"/>
        <end position="154"/>
    </location>
</feature>
<dbReference type="PANTHER" id="PTHR35011">
    <property type="entry name" value="2,3-DIKETO-L-GULONATE TRAP TRANSPORTER SMALL PERMEASE PROTEIN YIAM"/>
    <property type="match status" value="1"/>
</dbReference>
<evidence type="ECO:0000259" key="10">
    <source>
        <dbReference type="Pfam" id="PF04290"/>
    </source>
</evidence>
<dbReference type="RefSeq" id="WP_164355344.1">
    <property type="nucleotide sequence ID" value="NZ_JAABNT010000015.1"/>
</dbReference>
<keyword evidence="7 9" id="KW-0472">Membrane</keyword>
<dbReference type="GO" id="GO:0005886">
    <property type="term" value="C:plasma membrane"/>
    <property type="evidence" value="ECO:0007669"/>
    <property type="project" value="UniProtKB-SubCell"/>
</dbReference>
<feature type="transmembrane region" description="Helical" evidence="9">
    <location>
        <begin position="14"/>
        <end position="36"/>
    </location>
</feature>
<dbReference type="AlphaFoldDB" id="A0A6P0CH47"/>
<keyword evidence="12" id="KW-1185">Reference proteome</keyword>
<dbReference type="EMBL" id="JAABNT010000015">
    <property type="protein sequence ID" value="NEK24416.1"/>
    <property type="molecule type" value="Genomic_DNA"/>
</dbReference>
<evidence type="ECO:0000256" key="6">
    <source>
        <dbReference type="ARBA" id="ARBA00022989"/>
    </source>
</evidence>
<keyword evidence="6 9" id="KW-1133">Transmembrane helix</keyword>
<gene>
    <name evidence="11" type="ORF">GV827_18695</name>
</gene>
<evidence type="ECO:0000256" key="3">
    <source>
        <dbReference type="ARBA" id="ARBA00022475"/>
    </source>
</evidence>
<comment type="subunit">
    <text evidence="9">The complex comprises the extracytoplasmic solute receptor protein and the two transmembrane proteins.</text>
</comment>
<evidence type="ECO:0000256" key="9">
    <source>
        <dbReference type="RuleBase" id="RU369079"/>
    </source>
</evidence>
<evidence type="ECO:0000313" key="11">
    <source>
        <dbReference type="EMBL" id="NEK24416.1"/>
    </source>
</evidence>
<evidence type="ECO:0000256" key="1">
    <source>
        <dbReference type="ARBA" id="ARBA00004429"/>
    </source>
</evidence>